<evidence type="ECO:0000259" key="1">
    <source>
        <dbReference type="Pfam" id="PF01370"/>
    </source>
</evidence>
<dbReference type="OrthoDB" id="9801785at2"/>
<dbReference type="Proteomes" id="UP000216454">
    <property type="component" value="Unassembled WGS sequence"/>
</dbReference>
<dbReference type="GO" id="GO:0044877">
    <property type="term" value="F:protein-containing complex binding"/>
    <property type="evidence" value="ECO:0007669"/>
    <property type="project" value="TreeGrafter"/>
</dbReference>
<dbReference type="PANTHER" id="PTHR12126">
    <property type="entry name" value="NADH-UBIQUINONE OXIDOREDUCTASE 39 KDA SUBUNIT-RELATED"/>
    <property type="match status" value="1"/>
</dbReference>
<evidence type="ECO:0000313" key="3">
    <source>
        <dbReference type="Proteomes" id="UP000216454"/>
    </source>
</evidence>
<dbReference type="RefSeq" id="WP_094691593.1">
    <property type="nucleotide sequence ID" value="NZ_JBQKGU010000002.1"/>
</dbReference>
<dbReference type="SUPFAM" id="SSF51735">
    <property type="entry name" value="NAD(P)-binding Rossmann-fold domains"/>
    <property type="match status" value="1"/>
</dbReference>
<evidence type="ECO:0000313" key="2">
    <source>
        <dbReference type="EMBL" id="OZG49432.1"/>
    </source>
</evidence>
<dbReference type="InterPro" id="IPR051207">
    <property type="entry name" value="ComplexI_NDUFA9_subunit"/>
</dbReference>
<feature type="domain" description="NAD-dependent epimerase/dehydratase" evidence="1">
    <location>
        <begin position="4"/>
        <end position="92"/>
    </location>
</feature>
<dbReference type="InterPro" id="IPR001509">
    <property type="entry name" value="Epimerase_deHydtase"/>
</dbReference>
<proteinExistence type="predicted"/>
<dbReference type="InterPro" id="IPR036291">
    <property type="entry name" value="NAD(P)-bd_dom_sf"/>
</dbReference>
<dbReference type="PANTHER" id="PTHR12126:SF11">
    <property type="entry name" value="NADH DEHYDROGENASE [UBIQUINONE] 1 ALPHA SUBCOMPLEX SUBUNIT 9, MITOCHONDRIAL"/>
    <property type="match status" value="1"/>
</dbReference>
<comment type="caution">
    <text evidence="2">The sequence shown here is derived from an EMBL/GenBank/DDBJ whole genome shotgun (WGS) entry which is preliminary data.</text>
</comment>
<accession>A0A261ERF1</accession>
<dbReference type="Pfam" id="PF01370">
    <property type="entry name" value="Epimerase"/>
    <property type="match status" value="1"/>
</dbReference>
<reference evidence="2 3" key="1">
    <citation type="journal article" date="2017" name="BMC Genomics">
        <title>Comparative genomic and phylogenomic analyses of the Bifidobacteriaceae family.</title>
        <authorList>
            <person name="Lugli G.A."/>
            <person name="Milani C."/>
            <person name="Turroni F."/>
            <person name="Duranti S."/>
            <person name="Mancabelli L."/>
            <person name="Mangifesta M."/>
            <person name="Ferrario C."/>
            <person name="Modesto M."/>
            <person name="Mattarelli P."/>
            <person name="Jiri K."/>
            <person name="van Sinderen D."/>
            <person name="Ventura M."/>
        </authorList>
    </citation>
    <scope>NUCLEOTIDE SEQUENCE [LARGE SCALE GENOMIC DNA]</scope>
    <source>
        <strain evidence="2 3">DSM 24744</strain>
    </source>
</reference>
<sequence>MRNIIILGGNGYVGRELTAQWLAHDPRAEFWIVCRSGKNCINNPRVHVIEANARDVKTVESMLPNDTQFAAIIDLVGDQTNMARNVQAAKSTLALAKRHAIPRIGYIAGCAGNARYRRTKRSIVKHLRDYDPNVVIINPSIIYGKDRNDALVRLVPLFRRLSRVCPCMAPLTVDDVASELLRGLTPLGK</sequence>
<dbReference type="EMBL" id="MWWQ01000014">
    <property type="protein sequence ID" value="OZG49432.1"/>
    <property type="molecule type" value="Genomic_DNA"/>
</dbReference>
<keyword evidence="3" id="KW-1185">Reference proteome</keyword>
<dbReference type="Gene3D" id="3.40.50.720">
    <property type="entry name" value="NAD(P)-binding Rossmann-like Domain"/>
    <property type="match status" value="1"/>
</dbReference>
<organism evidence="2 3">
    <name type="scientific">Pseudoscardovia suis</name>
    <dbReference type="NCBI Taxonomy" id="987063"/>
    <lineage>
        <taxon>Bacteria</taxon>
        <taxon>Bacillati</taxon>
        <taxon>Actinomycetota</taxon>
        <taxon>Actinomycetes</taxon>
        <taxon>Bifidobacteriales</taxon>
        <taxon>Bifidobacteriaceae</taxon>
        <taxon>Pseudoscardovia</taxon>
    </lineage>
</organism>
<gene>
    <name evidence="2" type="ORF">PSSU_1256</name>
</gene>
<protein>
    <submittedName>
        <fullName evidence="2">UDP-glucose 4-epimerase</fullName>
    </submittedName>
</protein>
<name>A0A261ERF1_9BIFI</name>
<dbReference type="AlphaFoldDB" id="A0A261ERF1"/>